<feature type="domain" description="Myb/SANT-like DNA-binding" evidence="1">
    <location>
        <begin position="78"/>
        <end position="165"/>
    </location>
</feature>
<accession>A0A9N9SDB1</accession>
<gene>
    <name evidence="2" type="ORF">PHAECO_LOCUS5825</name>
</gene>
<protein>
    <recommendedName>
        <fullName evidence="1">Myb/SANT-like DNA-binding domain-containing protein</fullName>
    </recommendedName>
</protein>
<evidence type="ECO:0000313" key="3">
    <source>
        <dbReference type="Proteomes" id="UP001153737"/>
    </source>
</evidence>
<organism evidence="2 3">
    <name type="scientific">Phaedon cochleariae</name>
    <name type="common">Mustard beetle</name>
    <dbReference type="NCBI Taxonomy" id="80249"/>
    <lineage>
        <taxon>Eukaryota</taxon>
        <taxon>Metazoa</taxon>
        <taxon>Ecdysozoa</taxon>
        <taxon>Arthropoda</taxon>
        <taxon>Hexapoda</taxon>
        <taxon>Insecta</taxon>
        <taxon>Pterygota</taxon>
        <taxon>Neoptera</taxon>
        <taxon>Endopterygota</taxon>
        <taxon>Coleoptera</taxon>
        <taxon>Polyphaga</taxon>
        <taxon>Cucujiformia</taxon>
        <taxon>Chrysomeloidea</taxon>
        <taxon>Chrysomelidae</taxon>
        <taxon>Chrysomelinae</taxon>
        <taxon>Chrysomelini</taxon>
        <taxon>Phaedon</taxon>
    </lineage>
</organism>
<dbReference type="PANTHER" id="PTHR47595">
    <property type="entry name" value="HEAT SHOCK 70 KDA PROTEIN 14"/>
    <property type="match status" value="1"/>
</dbReference>
<proteinExistence type="predicted"/>
<dbReference type="Proteomes" id="UP001153737">
    <property type="component" value="Chromosome 17"/>
</dbReference>
<reference evidence="2" key="1">
    <citation type="submission" date="2022-01" db="EMBL/GenBank/DDBJ databases">
        <authorList>
            <person name="King R."/>
        </authorList>
    </citation>
    <scope>NUCLEOTIDE SEQUENCE</scope>
</reference>
<name>A0A9N9SDB1_PHACE</name>
<evidence type="ECO:0000313" key="2">
    <source>
        <dbReference type="EMBL" id="CAG9818136.1"/>
    </source>
</evidence>
<dbReference type="AlphaFoldDB" id="A0A9N9SDB1"/>
<dbReference type="EMBL" id="OU896723">
    <property type="protein sequence ID" value="CAG9818136.1"/>
    <property type="molecule type" value="Genomic_DNA"/>
</dbReference>
<dbReference type="OrthoDB" id="1475929at2759"/>
<sequence length="166" mass="19048">MEDIILNALCTCFHCHQEIGSLNELLGGVSHECFLQYDEVTFDHGSHIAKGVFKRSEEQENVRATTNSSSSSSSTITQWTDSAIKLLISTYEECVESFSSPQHNKKTVWAKISRKLEANGVHIKGRKCDEKWRNLKKKYEVVRRENEKTGNSTVNWKYFDALHSIY</sequence>
<dbReference type="Gene3D" id="1.10.10.60">
    <property type="entry name" value="Homeodomain-like"/>
    <property type="match status" value="1"/>
</dbReference>
<dbReference type="InterPro" id="IPR044822">
    <property type="entry name" value="Myb_DNA-bind_4"/>
</dbReference>
<keyword evidence="3" id="KW-1185">Reference proteome</keyword>
<dbReference type="PANTHER" id="PTHR47595:SF1">
    <property type="entry name" value="MYB_SANT-LIKE DNA-BINDING DOMAIN-CONTAINING PROTEIN"/>
    <property type="match status" value="1"/>
</dbReference>
<reference evidence="2" key="2">
    <citation type="submission" date="2022-10" db="EMBL/GenBank/DDBJ databases">
        <authorList>
            <consortium name="ENA_rothamsted_submissions"/>
            <consortium name="culmorum"/>
            <person name="King R."/>
        </authorList>
    </citation>
    <scope>NUCLEOTIDE SEQUENCE</scope>
</reference>
<evidence type="ECO:0000259" key="1">
    <source>
        <dbReference type="Pfam" id="PF13837"/>
    </source>
</evidence>
<dbReference type="Pfam" id="PF13837">
    <property type="entry name" value="Myb_DNA-bind_4"/>
    <property type="match status" value="1"/>
</dbReference>